<keyword evidence="9" id="KW-0967">Endosome</keyword>
<reference evidence="16 17" key="1">
    <citation type="journal article" date="2007" name="Nature">
        <title>Evolution of genes and genomes on the Drosophila phylogeny.</title>
        <authorList>
            <consortium name="Drosophila 12 Genomes Consortium"/>
            <person name="Clark A.G."/>
            <person name="Eisen M.B."/>
            <person name="Smith D.R."/>
            <person name="Bergman C.M."/>
            <person name="Oliver B."/>
            <person name="Markow T.A."/>
            <person name="Kaufman T.C."/>
            <person name="Kellis M."/>
            <person name="Gelbart W."/>
            <person name="Iyer V.N."/>
            <person name="Pollard D.A."/>
            <person name="Sackton T.B."/>
            <person name="Larracuente A.M."/>
            <person name="Singh N.D."/>
            <person name="Abad J.P."/>
            <person name="Abt D.N."/>
            <person name="Adryan B."/>
            <person name="Aguade M."/>
            <person name="Akashi H."/>
            <person name="Anderson W.W."/>
            <person name="Aquadro C.F."/>
            <person name="Ardell D.H."/>
            <person name="Arguello R."/>
            <person name="Artieri C.G."/>
            <person name="Barbash D.A."/>
            <person name="Barker D."/>
            <person name="Barsanti P."/>
            <person name="Batterham P."/>
            <person name="Batzoglou S."/>
            <person name="Begun D."/>
            <person name="Bhutkar A."/>
            <person name="Blanco E."/>
            <person name="Bosak S.A."/>
            <person name="Bradley R.K."/>
            <person name="Brand A.D."/>
            <person name="Brent M.R."/>
            <person name="Brooks A.N."/>
            <person name="Brown R.H."/>
            <person name="Butlin R.K."/>
            <person name="Caggese C."/>
            <person name="Calvi B.R."/>
            <person name="Bernardo de Carvalho A."/>
            <person name="Caspi A."/>
            <person name="Castrezana S."/>
            <person name="Celniker S.E."/>
            <person name="Chang J.L."/>
            <person name="Chapple C."/>
            <person name="Chatterji S."/>
            <person name="Chinwalla A."/>
            <person name="Civetta A."/>
            <person name="Clifton S.W."/>
            <person name="Comeron J.M."/>
            <person name="Costello J.C."/>
            <person name="Coyne J.A."/>
            <person name="Daub J."/>
            <person name="David R.G."/>
            <person name="Delcher A.L."/>
            <person name="Delehaunty K."/>
            <person name="Do C.B."/>
            <person name="Ebling H."/>
            <person name="Edwards K."/>
            <person name="Eickbush T."/>
            <person name="Evans J.D."/>
            <person name="Filipski A."/>
            <person name="Findeiss S."/>
            <person name="Freyhult E."/>
            <person name="Fulton L."/>
            <person name="Fulton R."/>
            <person name="Garcia A.C."/>
            <person name="Gardiner A."/>
            <person name="Garfield D.A."/>
            <person name="Garvin B.E."/>
            <person name="Gibson G."/>
            <person name="Gilbert D."/>
            <person name="Gnerre S."/>
            <person name="Godfrey J."/>
            <person name="Good R."/>
            <person name="Gotea V."/>
            <person name="Gravely B."/>
            <person name="Greenberg A.J."/>
            <person name="Griffiths-Jones S."/>
            <person name="Gross S."/>
            <person name="Guigo R."/>
            <person name="Gustafson E.A."/>
            <person name="Haerty W."/>
            <person name="Hahn M.W."/>
            <person name="Halligan D.L."/>
            <person name="Halpern A.L."/>
            <person name="Halter G.M."/>
            <person name="Han M.V."/>
            <person name="Heger A."/>
            <person name="Hillier L."/>
            <person name="Hinrichs A.S."/>
            <person name="Holmes I."/>
            <person name="Hoskins R.A."/>
            <person name="Hubisz M.J."/>
            <person name="Hultmark D."/>
            <person name="Huntley M.A."/>
            <person name="Jaffe D.B."/>
            <person name="Jagadeeshan S."/>
            <person name="Jeck W.R."/>
            <person name="Johnson J."/>
            <person name="Jones C.D."/>
            <person name="Jordan W.C."/>
            <person name="Karpen G.H."/>
            <person name="Kataoka E."/>
            <person name="Keightley P.D."/>
            <person name="Kheradpour P."/>
            <person name="Kirkness E.F."/>
            <person name="Koerich L.B."/>
            <person name="Kristiansen K."/>
            <person name="Kudrna D."/>
            <person name="Kulathinal R.J."/>
            <person name="Kumar S."/>
            <person name="Kwok R."/>
            <person name="Lander E."/>
            <person name="Langley C.H."/>
            <person name="Lapoint R."/>
            <person name="Lazzaro B.P."/>
            <person name="Lee S.J."/>
            <person name="Levesque L."/>
            <person name="Li R."/>
            <person name="Lin C.F."/>
            <person name="Lin M.F."/>
            <person name="Lindblad-Toh K."/>
            <person name="Llopart A."/>
            <person name="Long M."/>
            <person name="Low L."/>
            <person name="Lozovsky E."/>
            <person name="Lu J."/>
            <person name="Luo M."/>
            <person name="Machado C.A."/>
            <person name="Makalowski W."/>
            <person name="Marzo M."/>
            <person name="Matsuda M."/>
            <person name="Matzkin L."/>
            <person name="McAllister B."/>
            <person name="McBride C.S."/>
            <person name="McKernan B."/>
            <person name="McKernan K."/>
            <person name="Mendez-Lago M."/>
            <person name="Minx P."/>
            <person name="Mollenhauer M.U."/>
            <person name="Montooth K."/>
            <person name="Mount S.M."/>
            <person name="Mu X."/>
            <person name="Myers E."/>
            <person name="Negre B."/>
            <person name="Newfeld S."/>
            <person name="Nielsen R."/>
            <person name="Noor M.A."/>
            <person name="O'Grady P."/>
            <person name="Pachter L."/>
            <person name="Papaceit M."/>
            <person name="Parisi M.J."/>
            <person name="Parisi M."/>
            <person name="Parts L."/>
            <person name="Pedersen J.S."/>
            <person name="Pesole G."/>
            <person name="Phillippy A.M."/>
            <person name="Ponting C.P."/>
            <person name="Pop M."/>
            <person name="Porcelli D."/>
            <person name="Powell J.R."/>
            <person name="Prohaska S."/>
            <person name="Pruitt K."/>
            <person name="Puig M."/>
            <person name="Quesneville H."/>
            <person name="Ram K.R."/>
            <person name="Rand D."/>
            <person name="Rasmussen M.D."/>
            <person name="Reed L.K."/>
            <person name="Reenan R."/>
            <person name="Reily A."/>
            <person name="Remington K.A."/>
            <person name="Rieger T.T."/>
            <person name="Ritchie M.G."/>
            <person name="Robin C."/>
            <person name="Rogers Y.H."/>
            <person name="Rohde C."/>
            <person name="Rozas J."/>
            <person name="Rubenfield M.J."/>
            <person name="Ruiz A."/>
            <person name="Russo S."/>
            <person name="Salzberg S.L."/>
            <person name="Sanchez-Gracia A."/>
            <person name="Saranga D.J."/>
            <person name="Sato H."/>
            <person name="Schaeffer S.W."/>
            <person name="Schatz M.C."/>
            <person name="Schlenke T."/>
            <person name="Schwartz R."/>
            <person name="Segarra C."/>
            <person name="Singh R.S."/>
            <person name="Sirot L."/>
            <person name="Sirota M."/>
            <person name="Sisneros N.B."/>
            <person name="Smith C.D."/>
            <person name="Smith T.F."/>
            <person name="Spieth J."/>
            <person name="Stage D.E."/>
            <person name="Stark A."/>
            <person name="Stephan W."/>
            <person name="Strausberg R.L."/>
            <person name="Strempel S."/>
            <person name="Sturgill D."/>
            <person name="Sutton G."/>
            <person name="Sutton G.G."/>
            <person name="Tao W."/>
            <person name="Teichmann S."/>
            <person name="Tobari Y.N."/>
            <person name="Tomimura Y."/>
            <person name="Tsolas J.M."/>
            <person name="Valente V.L."/>
            <person name="Venter E."/>
            <person name="Venter J.C."/>
            <person name="Vicario S."/>
            <person name="Vieira F.G."/>
            <person name="Vilella A.J."/>
            <person name="Villasante A."/>
            <person name="Walenz B."/>
            <person name="Wang J."/>
            <person name="Wasserman M."/>
            <person name="Watts T."/>
            <person name="Wilson D."/>
            <person name="Wilson R.K."/>
            <person name="Wing R.A."/>
            <person name="Wolfner M.F."/>
            <person name="Wong A."/>
            <person name="Wong G.K."/>
            <person name="Wu C.I."/>
            <person name="Wu G."/>
            <person name="Yamamoto D."/>
            <person name="Yang H.P."/>
            <person name="Yang S.P."/>
            <person name="Yorke J.A."/>
            <person name="Yoshida K."/>
            <person name="Zdobnov E."/>
            <person name="Zhang P."/>
            <person name="Zhang Y."/>
            <person name="Zimin A.V."/>
            <person name="Baldwin J."/>
            <person name="Abdouelleil A."/>
            <person name="Abdulkadir J."/>
            <person name="Abebe A."/>
            <person name="Abera B."/>
            <person name="Abreu J."/>
            <person name="Acer S.C."/>
            <person name="Aftuck L."/>
            <person name="Alexander A."/>
            <person name="An P."/>
            <person name="Anderson E."/>
            <person name="Anderson S."/>
            <person name="Arachi H."/>
            <person name="Azer M."/>
            <person name="Bachantsang P."/>
            <person name="Barry A."/>
            <person name="Bayul T."/>
            <person name="Berlin A."/>
            <person name="Bessette D."/>
            <person name="Bloom T."/>
            <person name="Blye J."/>
            <person name="Boguslavskiy L."/>
            <person name="Bonnet C."/>
            <person name="Boukhgalter B."/>
            <person name="Bourzgui I."/>
            <person name="Brown A."/>
            <person name="Cahill P."/>
            <person name="Channer S."/>
            <person name="Cheshatsang Y."/>
            <person name="Chuda L."/>
            <person name="Citroen M."/>
            <person name="Collymore A."/>
            <person name="Cooke P."/>
            <person name="Costello M."/>
            <person name="D'Aco K."/>
            <person name="Daza R."/>
            <person name="De Haan G."/>
            <person name="DeGray S."/>
            <person name="DeMaso C."/>
            <person name="Dhargay N."/>
            <person name="Dooley K."/>
            <person name="Dooley E."/>
            <person name="Doricent M."/>
            <person name="Dorje P."/>
            <person name="Dorjee K."/>
            <person name="Dupes A."/>
            <person name="Elong R."/>
            <person name="Falk J."/>
            <person name="Farina A."/>
            <person name="Faro S."/>
            <person name="Ferguson D."/>
            <person name="Fisher S."/>
            <person name="Foley C.D."/>
            <person name="Franke A."/>
            <person name="Friedrich D."/>
            <person name="Gadbois L."/>
            <person name="Gearin G."/>
            <person name="Gearin C.R."/>
            <person name="Giannoukos G."/>
            <person name="Goode T."/>
            <person name="Graham J."/>
            <person name="Grandbois E."/>
            <person name="Grewal S."/>
            <person name="Gyaltsen K."/>
            <person name="Hafez N."/>
            <person name="Hagos B."/>
            <person name="Hall J."/>
            <person name="Henson C."/>
            <person name="Hollinger A."/>
            <person name="Honan T."/>
            <person name="Huard M.D."/>
            <person name="Hughes L."/>
            <person name="Hurhula B."/>
            <person name="Husby M.E."/>
            <person name="Kamat A."/>
            <person name="Kanga B."/>
            <person name="Kashin S."/>
            <person name="Khazanovich D."/>
            <person name="Kisner P."/>
            <person name="Lance K."/>
            <person name="Lara M."/>
            <person name="Lee W."/>
            <person name="Lennon N."/>
            <person name="Letendre F."/>
            <person name="LeVine R."/>
            <person name="Lipovsky A."/>
            <person name="Liu X."/>
            <person name="Liu J."/>
            <person name="Liu S."/>
            <person name="Lokyitsang T."/>
            <person name="Lokyitsang Y."/>
            <person name="Lubonja R."/>
            <person name="Lui A."/>
            <person name="MacDonald P."/>
            <person name="Magnisalis V."/>
            <person name="Maru K."/>
            <person name="Matthews C."/>
            <person name="McCusker W."/>
            <person name="McDonough S."/>
            <person name="Mehta T."/>
            <person name="Meldrim J."/>
            <person name="Meneus L."/>
            <person name="Mihai O."/>
            <person name="Mihalev A."/>
            <person name="Mihova T."/>
            <person name="Mittelman R."/>
            <person name="Mlenga V."/>
            <person name="Montmayeur A."/>
            <person name="Mulrain L."/>
            <person name="Navidi A."/>
            <person name="Naylor J."/>
            <person name="Negash T."/>
            <person name="Nguyen T."/>
            <person name="Nguyen N."/>
            <person name="Nicol R."/>
            <person name="Norbu C."/>
            <person name="Norbu N."/>
            <person name="Novod N."/>
            <person name="O'Neill B."/>
            <person name="Osman S."/>
            <person name="Markiewicz E."/>
            <person name="Oyono O.L."/>
            <person name="Patti C."/>
            <person name="Phunkhang P."/>
            <person name="Pierre F."/>
            <person name="Priest M."/>
            <person name="Raghuraman S."/>
            <person name="Rege F."/>
            <person name="Reyes R."/>
            <person name="Rise C."/>
            <person name="Rogov P."/>
            <person name="Ross K."/>
            <person name="Ryan E."/>
            <person name="Settipalli S."/>
            <person name="Shea T."/>
            <person name="Sherpa N."/>
            <person name="Shi L."/>
            <person name="Shih D."/>
            <person name="Sparrow T."/>
            <person name="Spaulding J."/>
            <person name="Stalker J."/>
            <person name="Stange-Thomann N."/>
            <person name="Stavropoulos S."/>
            <person name="Stone C."/>
            <person name="Strader C."/>
            <person name="Tesfaye S."/>
            <person name="Thomson T."/>
            <person name="Thoulutsang Y."/>
            <person name="Thoulutsang D."/>
            <person name="Topham K."/>
            <person name="Topping I."/>
            <person name="Tsamla T."/>
            <person name="Vassiliev H."/>
            <person name="Vo A."/>
            <person name="Wangchuk T."/>
            <person name="Wangdi T."/>
            <person name="Weiand M."/>
            <person name="Wilkinson J."/>
            <person name="Wilson A."/>
            <person name="Yadav S."/>
            <person name="Young G."/>
            <person name="Yu Q."/>
            <person name="Zembek L."/>
            <person name="Zhong D."/>
            <person name="Zimmer A."/>
            <person name="Zwirko Z."/>
            <person name="Jaffe D.B."/>
            <person name="Alvarez P."/>
            <person name="Brockman W."/>
            <person name="Butler J."/>
            <person name="Chin C."/>
            <person name="Gnerre S."/>
            <person name="Grabherr M."/>
            <person name="Kleber M."/>
            <person name="Mauceli E."/>
            <person name="MacCallum I."/>
        </authorList>
    </citation>
    <scope>NUCLEOTIDE SEQUENCE [LARGE SCALE GENOMIC DNA]</scope>
    <source>
        <strain evidence="16 17">TSC#14021-0224.01</strain>
    </source>
</reference>
<evidence type="ECO:0000259" key="15">
    <source>
        <dbReference type="PROSITE" id="PS50135"/>
    </source>
</evidence>
<keyword evidence="17" id="KW-1185">Reference proteome</keyword>
<keyword evidence="13" id="KW-0458">Lysosome</keyword>
<feature type="domain" description="ZZ-type" evidence="15">
    <location>
        <begin position="25"/>
        <end position="81"/>
    </location>
</feature>
<dbReference type="CDD" id="cd02338">
    <property type="entry name" value="ZZ_PCMF_like"/>
    <property type="match status" value="1"/>
</dbReference>
<accession>B3NTY0</accession>
<keyword evidence="12" id="KW-0862">Zinc</keyword>
<dbReference type="AlphaFoldDB" id="B3NTY0"/>
<evidence type="ECO:0000256" key="14">
    <source>
        <dbReference type="PROSITE-ProRule" id="PRU00228"/>
    </source>
</evidence>
<dbReference type="InterPro" id="IPR008598">
    <property type="entry name" value="Di19_Zn-bd"/>
</dbReference>
<dbReference type="Pfam" id="PF05605">
    <property type="entry name" value="zf-Di19"/>
    <property type="match status" value="1"/>
</dbReference>
<dbReference type="GO" id="GO:0008270">
    <property type="term" value="F:zinc ion binding"/>
    <property type="evidence" value="ECO:0007669"/>
    <property type="project" value="UniProtKB-KW"/>
</dbReference>
<reference evidence="16 17" key="2">
    <citation type="journal article" date="2008" name="Bioinformatics">
        <title>Assembly reconciliation.</title>
        <authorList>
            <person name="Zimin A.V."/>
            <person name="Smith D.R."/>
            <person name="Sutton G."/>
            <person name="Yorke J.A."/>
        </authorList>
    </citation>
    <scope>NUCLEOTIDE SEQUENCE [LARGE SCALE GENOMIC DNA]</scope>
    <source>
        <strain evidence="16 17">TSC#14021-0224.01</strain>
    </source>
</reference>
<evidence type="ECO:0000256" key="13">
    <source>
        <dbReference type="ARBA" id="ARBA00023228"/>
    </source>
</evidence>
<proteinExistence type="inferred from homology"/>
<name>B3NTY0_DROER</name>
<dbReference type="GO" id="GO:0099536">
    <property type="term" value="P:synaptic signaling"/>
    <property type="evidence" value="ECO:0007669"/>
    <property type="project" value="TreeGrafter"/>
</dbReference>
<dbReference type="InterPro" id="IPR013087">
    <property type="entry name" value="Znf_C2H2_type"/>
</dbReference>
<dbReference type="SUPFAM" id="SSF57850">
    <property type="entry name" value="RING/U-box"/>
    <property type="match status" value="1"/>
</dbReference>
<evidence type="ECO:0000313" key="17">
    <source>
        <dbReference type="Proteomes" id="UP000008711"/>
    </source>
</evidence>
<dbReference type="PROSITE" id="PS50135">
    <property type="entry name" value="ZF_ZZ_2"/>
    <property type="match status" value="1"/>
</dbReference>
<dbReference type="InterPro" id="IPR000433">
    <property type="entry name" value="Znf_ZZ"/>
</dbReference>
<dbReference type="HOGENOM" id="CLU_079470_0_0_1"/>
<evidence type="ECO:0000256" key="12">
    <source>
        <dbReference type="ARBA" id="ARBA00022833"/>
    </source>
</evidence>
<evidence type="ECO:0000256" key="6">
    <source>
        <dbReference type="ARBA" id="ARBA00014999"/>
    </source>
</evidence>
<dbReference type="SMART" id="SM00291">
    <property type="entry name" value="ZnF_ZZ"/>
    <property type="match status" value="1"/>
</dbReference>
<dbReference type="GO" id="GO:0005764">
    <property type="term" value="C:lysosome"/>
    <property type="evidence" value="ECO:0007669"/>
    <property type="project" value="UniProtKB-SubCell"/>
</dbReference>
<evidence type="ECO:0000256" key="2">
    <source>
        <dbReference type="ARBA" id="ARBA00004371"/>
    </source>
</evidence>
<evidence type="ECO:0000256" key="4">
    <source>
        <dbReference type="ARBA" id="ARBA00010938"/>
    </source>
</evidence>
<dbReference type="GO" id="GO:0045202">
    <property type="term" value="C:synapse"/>
    <property type="evidence" value="ECO:0007669"/>
    <property type="project" value="GOC"/>
</dbReference>
<comment type="subcellular location">
    <subcellularLocation>
        <location evidence="3">Late endosome</location>
    </subcellularLocation>
    <subcellularLocation>
        <location evidence="2">Lysosome</location>
    </subcellularLocation>
</comment>
<evidence type="ECO:0000256" key="11">
    <source>
        <dbReference type="ARBA" id="ARBA00022786"/>
    </source>
</evidence>
<comment type="catalytic activity">
    <reaction evidence="1">
        <text>S-ubiquitinyl-[E2 ubiquitin-conjugating enzyme]-L-cysteine + [acceptor protein]-L-lysine = [E2 ubiquitin-conjugating enzyme]-L-cysteine + N(6)-ubiquitinyl-[acceptor protein]-L-lysine.</text>
        <dbReference type="EC" id="2.3.2.27"/>
    </reaction>
</comment>
<keyword evidence="8" id="KW-0479">Metal-binding</keyword>
<dbReference type="GO" id="GO:0023051">
    <property type="term" value="P:regulation of signaling"/>
    <property type="evidence" value="ECO:0007669"/>
    <property type="project" value="UniProtKB-ARBA"/>
</dbReference>
<evidence type="ECO:0000313" key="16">
    <source>
        <dbReference type="EMBL" id="EDV45688.2"/>
    </source>
</evidence>
<dbReference type="PANTHER" id="PTHR12268">
    <property type="entry name" value="E3 UBIQUITIN-PROTEIN LIGASE KCMF1"/>
    <property type="match status" value="1"/>
</dbReference>
<dbReference type="GO" id="GO:0005886">
    <property type="term" value="C:plasma membrane"/>
    <property type="evidence" value="ECO:0007669"/>
    <property type="project" value="TreeGrafter"/>
</dbReference>
<keyword evidence="7" id="KW-0808">Transferase</keyword>
<dbReference type="Proteomes" id="UP000008711">
    <property type="component" value="Unassembled WGS sequence"/>
</dbReference>
<dbReference type="EMBL" id="CH954180">
    <property type="protein sequence ID" value="EDV45688.2"/>
    <property type="molecule type" value="Genomic_DNA"/>
</dbReference>
<dbReference type="PANTHER" id="PTHR12268:SF13">
    <property type="entry name" value="E3 UBIQUITIN-PROTEIN LIGASE KCMF1"/>
    <property type="match status" value="1"/>
</dbReference>
<comment type="similarity">
    <text evidence="4">Belongs to the KCMF1 family.</text>
</comment>
<keyword evidence="10 14" id="KW-0863">Zinc-finger</keyword>
<dbReference type="Gene3D" id="3.30.60.90">
    <property type="match status" value="1"/>
</dbReference>
<evidence type="ECO:0000256" key="7">
    <source>
        <dbReference type="ARBA" id="ARBA00022679"/>
    </source>
</evidence>
<evidence type="ECO:0000256" key="8">
    <source>
        <dbReference type="ARBA" id="ARBA00022723"/>
    </source>
</evidence>
<dbReference type="InterPro" id="IPR050774">
    <property type="entry name" value="KCMF1/Dystrophin"/>
</dbReference>
<dbReference type="KEGG" id="der:6550683"/>
<dbReference type="eggNOG" id="KOG1280">
    <property type="taxonomic scope" value="Eukaryota"/>
</dbReference>
<keyword evidence="11" id="KW-0833">Ubl conjugation pathway</keyword>
<gene>
    <name evidence="16" type="primary">Dere\GG18632</name>
    <name evidence="16" type="synonym">dere_GLEANR_3452</name>
    <name evidence="16" type="synonym">GG18632</name>
    <name evidence="16" type="ORF">Dere_GG18632</name>
</gene>
<evidence type="ECO:0000256" key="10">
    <source>
        <dbReference type="ARBA" id="ARBA00022771"/>
    </source>
</evidence>
<dbReference type="InterPro" id="IPR043145">
    <property type="entry name" value="Znf_ZZ_sf"/>
</dbReference>
<protein>
    <recommendedName>
        <fullName evidence="6">E3 ubiquitin-protein ligase KCMF1</fullName>
        <ecNumber evidence="5">2.3.2.27</ecNumber>
    </recommendedName>
</protein>
<evidence type="ECO:0000256" key="3">
    <source>
        <dbReference type="ARBA" id="ARBA00004603"/>
    </source>
</evidence>
<dbReference type="EC" id="2.3.2.27" evidence="5"/>
<dbReference type="PROSITE" id="PS01357">
    <property type="entry name" value="ZF_ZZ_1"/>
    <property type="match status" value="1"/>
</dbReference>
<dbReference type="OrthoDB" id="7873042at2759"/>
<sequence length="250" mass="26971">MNLVEFRQDNPSTTLGGHDAQVSAHMDVHCDGCGNSRLVHYRYKCLRCHDYDLCSTCKENGVSNGLHDLTHPLQCLMDRAALELHFAGEPIPTLCADSFTCPVCGEMGLSVEDLKEHCKEQHRLSRTVVICPVCAAVPLSHPIRIAHIASHLIFLHSSNGQHDPEAAASGGGFDWSQDLAMGSQDFAMGSQDLAMGFATGEATGDGTGIGIVTQHTFPTAQAPQVRFLLPRNTAPFAESEDLSDSESLDL</sequence>
<evidence type="ECO:0000256" key="9">
    <source>
        <dbReference type="ARBA" id="ARBA00022753"/>
    </source>
</evidence>
<evidence type="ECO:0000256" key="5">
    <source>
        <dbReference type="ARBA" id="ARBA00012483"/>
    </source>
</evidence>
<organism evidence="16 17">
    <name type="scientific">Drosophila erecta</name>
    <name type="common">Fruit fly</name>
    <dbReference type="NCBI Taxonomy" id="7220"/>
    <lineage>
        <taxon>Eukaryota</taxon>
        <taxon>Metazoa</taxon>
        <taxon>Ecdysozoa</taxon>
        <taxon>Arthropoda</taxon>
        <taxon>Hexapoda</taxon>
        <taxon>Insecta</taxon>
        <taxon>Pterygota</taxon>
        <taxon>Neoptera</taxon>
        <taxon>Endopterygota</taxon>
        <taxon>Diptera</taxon>
        <taxon>Brachycera</taxon>
        <taxon>Muscomorpha</taxon>
        <taxon>Ephydroidea</taxon>
        <taxon>Drosophilidae</taxon>
        <taxon>Drosophila</taxon>
        <taxon>Sophophora</taxon>
    </lineage>
</organism>
<dbReference type="Pfam" id="PF00569">
    <property type="entry name" value="ZZ"/>
    <property type="match status" value="1"/>
</dbReference>
<dbReference type="GO" id="GO:0061630">
    <property type="term" value="F:ubiquitin protein ligase activity"/>
    <property type="evidence" value="ECO:0007669"/>
    <property type="project" value="UniProtKB-EC"/>
</dbReference>
<evidence type="ECO:0000256" key="1">
    <source>
        <dbReference type="ARBA" id="ARBA00000900"/>
    </source>
</evidence>
<dbReference type="GO" id="GO:0005770">
    <property type="term" value="C:late endosome"/>
    <property type="evidence" value="ECO:0007669"/>
    <property type="project" value="UniProtKB-SubCell"/>
</dbReference>
<dbReference type="SMART" id="SM00355">
    <property type="entry name" value="ZnF_C2H2"/>
    <property type="match status" value="2"/>
</dbReference>
<dbReference type="GO" id="GO:0010646">
    <property type="term" value="P:regulation of cell communication"/>
    <property type="evidence" value="ECO:0007669"/>
    <property type="project" value="UniProtKB-ARBA"/>
</dbReference>